<dbReference type="RefSeq" id="WP_152871439.1">
    <property type="nucleotide sequence ID" value="NZ_WBSL01000004.1"/>
</dbReference>
<comment type="caution">
    <text evidence="4">The sequence shown here is derived from an EMBL/GenBank/DDBJ whole genome shotgun (WGS) entry which is preliminary data.</text>
</comment>
<reference evidence="4 5" key="1">
    <citation type="submission" date="2019-10" db="EMBL/GenBank/DDBJ databases">
        <title>Deinococcus sp. isolated from soil.</title>
        <authorList>
            <person name="Li Y."/>
            <person name="Wang J."/>
        </authorList>
    </citation>
    <scope>NUCLEOTIDE SEQUENCE [LARGE SCALE GENOMIC DNA]</scope>
    <source>
        <strain evidence="4 5">SDU3-2</strain>
    </source>
</reference>
<dbReference type="InterPro" id="IPR016181">
    <property type="entry name" value="Acyl_CoA_acyltransferase"/>
</dbReference>
<name>A0A7X1TS87_9DEIO</name>
<dbReference type="InterPro" id="IPR050832">
    <property type="entry name" value="Bact_Acetyltransf"/>
</dbReference>
<evidence type="ECO:0000256" key="2">
    <source>
        <dbReference type="ARBA" id="ARBA00023315"/>
    </source>
</evidence>
<dbReference type="InterPro" id="IPR000182">
    <property type="entry name" value="GNAT_dom"/>
</dbReference>
<proteinExistence type="predicted"/>
<gene>
    <name evidence="4" type="ORF">F8S09_10525</name>
</gene>
<dbReference type="SUPFAM" id="SSF55729">
    <property type="entry name" value="Acyl-CoA N-acyltransferases (Nat)"/>
    <property type="match status" value="1"/>
</dbReference>
<keyword evidence="2" id="KW-0012">Acyltransferase</keyword>
<feature type="domain" description="N-acetyltransferase" evidence="3">
    <location>
        <begin position="5"/>
        <end position="169"/>
    </location>
</feature>
<dbReference type="Pfam" id="PF00583">
    <property type="entry name" value="Acetyltransf_1"/>
    <property type="match status" value="1"/>
</dbReference>
<evidence type="ECO:0000259" key="3">
    <source>
        <dbReference type="PROSITE" id="PS51186"/>
    </source>
</evidence>
<keyword evidence="1 4" id="KW-0808">Transferase</keyword>
<keyword evidence="5" id="KW-1185">Reference proteome</keyword>
<dbReference type="Gene3D" id="3.40.630.30">
    <property type="match status" value="1"/>
</dbReference>
<accession>A0A7X1TS87</accession>
<dbReference type="CDD" id="cd04301">
    <property type="entry name" value="NAT_SF"/>
    <property type="match status" value="1"/>
</dbReference>
<evidence type="ECO:0000313" key="4">
    <source>
        <dbReference type="EMBL" id="MPY67122.1"/>
    </source>
</evidence>
<evidence type="ECO:0000313" key="5">
    <source>
        <dbReference type="Proteomes" id="UP000484842"/>
    </source>
</evidence>
<organism evidence="4 5">
    <name type="scientific">Deinococcus terrestris</name>
    <dbReference type="NCBI Taxonomy" id="2651870"/>
    <lineage>
        <taxon>Bacteria</taxon>
        <taxon>Thermotogati</taxon>
        <taxon>Deinococcota</taxon>
        <taxon>Deinococci</taxon>
        <taxon>Deinococcales</taxon>
        <taxon>Deinococcaceae</taxon>
        <taxon>Deinococcus</taxon>
    </lineage>
</organism>
<dbReference type="Proteomes" id="UP000484842">
    <property type="component" value="Unassembled WGS sequence"/>
</dbReference>
<dbReference type="GO" id="GO:0016747">
    <property type="term" value="F:acyltransferase activity, transferring groups other than amino-acyl groups"/>
    <property type="evidence" value="ECO:0007669"/>
    <property type="project" value="InterPro"/>
</dbReference>
<protein>
    <submittedName>
        <fullName evidence="4">GNAT family N-acetyltransferase</fullName>
    </submittedName>
</protein>
<dbReference type="PROSITE" id="PS51186">
    <property type="entry name" value="GNAT"/>
    <property type="match status" value="1"/>
</dbReference>
<evidence type="ECO:0000256" key="1">
    <source>
        <dbReference type="ARBA" id="ARBA00022679"/>
    </source>
</evidence>
<sequence>MTLPFRVRAATPADAPTLARIHVTSWRETYAGLLPDDFLARMTDEVMRERREATWRQTLLQGQEIVVVGEREGAAVAFTSAGPTRDHPDVDAELYTLYALREAQGLGLGRALLVEAARQLHAQGHCSLALWVLDVNPTRAWYVRQGGREDGVKRVPIPGGELREVRLVWDDLRKLA</sequence>
<dbReference type="EMBL" id="WBSL01000004">
    <property type="protein sequence ID" value="MPY67122.1"/>
    <property type="molecule type" value="Genomic_DNA"/>
</dbReference>
<dbReference type="PANTHER" id="PTHR43877">
    <property type="entry name" value="AMINOALKYLPHOSPHONATE N-ACETYLTRANSFERASE-RELATED-RELATED"/>
    <property type="match status" value="1"/>
</dbReference>
<dbReference type="AlphaFoldDB" id="A0A7X1TS87"/>